<evidence type="ECO:0000256" key="5">
    <source>
        <dbReference type="ARBA" id="ARBA00022741"/>
    </source>
</evidence>
<dbReference type="CDD" id="cd01895">
    <property type="entry name" value="EngA2"/>
    <property type="match status" value="1"/>
</dbReference>
<feature type="binding site" evidence="8">
    <location>
        <begin position="57"/>
        <end position="61"/>
    </location>
    <ligand>
        <name>GTP</name>
        <dbReference type="ChEBI" id="CHEBI:37565"/>
        <label>1</label>
    </ligand>
</feature>
<keyword evidence="5 8" id="KW-0547">Nucleotide-binding</keyword>
<feature type="binding site" evidence="8">
    <location>
        <begin position="221"/>
        <end position="228"/>
    </location>
    <ligand>
        <name>GTP</name>
        <dbReference type="ChEBI" id="CHEBI:37565"/>
        <label>2</label>
    </ligand>
</feature>
<evidence type="ECO:0000259" key="12">
    <source>
        <dbReference type="PROSITE" id="PS51712"/>
    </source>
</evidence>
<dbReference type="PANTHER" id="PTHR43834:SF6">
    <property type="entry name" value="GTPASE DER"/>
    <property type="match status" value="1"/>
</dbReference>
<dbReference type="InterPro" id="IPR016484">
    <property type="entry name" value="GTPase_Der"/>
</dbReference>
<evidence type="ECO:0000256" key="7">
    <source>
        <dbReference type="ARBA" id="ARBA00032345"/>
    </source>
</evidence>
<keyword evidence="14" id="KW-1185">Reference proteome</keyword>
<dbReference type="EMBL" id="SADE01000001">
    <property type="protein sequence ID" value="RVU38787.1"/>
    <property type="molecule type" value="Genomic_DNA"/>
</dbReference>
<dbReference type="PANTHER" id="PTHR43834">
    <property type="entry name" value="GTPASE DER"/>
    <property type="match status" value="1"/>
</dbReference>
<dbReference type="OrthoDB" id="9805918at2"/>
<evidence type="ECO:0000256" key="4">
    <source>
        <dbReference type="ARBA" id="ARBA00022737"/>
    </source>
</evidence>
<dbReference type="FunFam" id="3.40.50.300:FF:000057">
    <property type="entry name" value="GTPase Der"/>
    <property type="match status" value="1"/>
</dbReference>
<keyword evidence="4 10" id="KW-0677">Repeat</keyword>
<dbReference type="Gene3D" id="3.30.300.20">
    <property type="match status" value="1"/>
</dbReference>
<dbReference type="PIRSF" id="PIRSF006485">
    <property type="entry name" value="GTP-binding_EngA"/>
    <property type="match status" value="1"/>
</dbReference>
<evidence type="ECO:0000256" key="9">
    <source>
        <dbReference type="PROSITE-ProRule" id="PRU01049"/>
    </source>
</evidence>
<evidence type="ECO:0000256" key="10">
    <source>
        <dbReference type="RuleBase" id="RU004481"/>
    </source>
</evidence>
<evidence type="ECO:0000256" key="3">
    <source>
        <dbReference type="ARBA" id="ARBA00022517"/>
    </source>
</evidence>
<keyword evidence="3 8" id="KW-0690">Ribosome biogenesis</keyword>
<sequence>MTEFTVVIIGRPNVGKSTLFNRLVGKRLAIVDDTPGVTRDRREGSGKISDLRFRVIDTAGLEDATDHSLEARMRRQTEMALEEADLAFFLIDARAGVTPLDEHFAGVLRKAKTPVTLLANKCEGRAGQPGLHEAFRLGLGEPVPVSAEHGEGMSDLYDVIREAKELWTGGDESGVESEEDFEDRLEKFLAENEDGELDAEALEAAFAAEAAPRKMKLTIVGRPNVGKSTLINRLIDSDRLLTGPEAGITRDSIALDWTWKGRPMELVDTAGLRKRARVSEKVERLSAADTQRAVRFSHVVILLLDAADMLEKQDLTIARQVLEEGRALIIAANKWDAVDDRQEALQKLRDRILRSLPQAKGVPVTTVSALRGQRVDALLDMAFDVYDLWNTRVPTSALNNWLADNVEAHPPPLANGRRIKLRYVTQAKTRPPTFVLFASVPESLPDSYHRYLINSLRETFNLPGIPLRLYVRRGKNPFATDAAKRGGKGGGKGGGRRRGH</sequence>
<proteinExistence type="inferred from homology"/>
<evidence type="ECO:0000256" key="11">
    <source>
        <dbReference type="SAM" id="MobiDB-lite"/>
    </source>
</evidence>
<dbReference type="InterPro" id="IPR032859">
    <property type="entry name" value="KH_dom-like"/>
</dbReference>
<evidence type="ECO:0000256" key="1">
    <source>
        <dbReference type="ARBA" id="ARBA00008279"/>
    </source>
</evidence>
<dbReference type="PRINTS" id="PR00326">
    <property type="entry name" value="GTP1OBG"/>
</dbReference>
<dbReference type="RefSeq" id="WP_127764159.1">
    <property type="nucleotide sequence ID" value="NZ_SADE01000001.1"/>
</dbReference>
<evidence type="ECO:0000313" key="14">
    <source>
        <dbReference type="Proteomes" id="UP000287447"/>
    </source>
</evidence>
<organism evidence="13 14">
    <name type="scientific">Hwanghaeella grinnelliae</name>
    <dbReference type="NCBI Taxonomy" id="2500179"/>
    <lineage>
        <taxon>Bacteria</taxon>
        <taxon>Pseudomonadati</taxon>
        <taxon>Pseudomonadota</taxon>
        <taxon>Alphaproteobacteria</taxon>
        <taxon>Rhodospirillales</taxon>
        <taxon>Rhodospirillaceae</taxon>
        <taxon>Hwanghaeella</taxon>
    </lineage>
</organism>
<dbReference type="Pfam" id="PF01926">
    <property type="entry name" value="MMR_HSR1"/>
    <property type="match status" value="2"/>
</dbReference>
<comment type="similarity">
    <text evidence="1 8 9 10">Belongs to the TRAFAC class TrmE-Era-EngA-EngB-Septin-like GTPase superfamily. EngA (Der) GTPase family.</text>
</comment>
<accession>A0A437QW74</accession>
<dbReference type="FunFam" id="3.30.300.20:FF:000004">
    <property type="entry name" value="GTPase Der"/>
    <property type="match status" value="1"/>
</dbReference>
<dbReference type="NCBIfam" id="TIGR00231">
    <property type="entry name" value="small_GTP"/>
    <property type="match status" value="2"/>
</dbReference>
<feature type="binding site" evidence="8">
    <location>
        <begin position="120"/>
        <end position="123"/>
    </location>
    <ligand>
        <name>GTP</name>
        <dbReference type="ChEBI" id="CHEBI:37565"/>
        <label>1</label>
    </ligand>
</feature>
<dbReference type="InterPro" id="IPR031166">
    <property type="entry name" value="G_ENGA"/>
</dbReference>
<feature type="binding site" evidence="8">
    <location>
        <begin position="333"/>
        <end position="336"/>
    </location>
    <ligand>
        <name>GTP</name>
        <dbReference type="ChEBI" id="CHEBI:37565"/>
        <label>2</label>
    </ligand>
</feature>
<dbReference type="HAMAP" id="MF_00195">
    <property type="entry name" value="GTPase_Der"/>
    <property type="match status" value="1"/>
</dbReference>
<dbReference type="Proteomes" id="UP000287447">
    <property type="component" value="Unassembled WGS sequence"/>
</dbReference>
<dbReference type="InterPro" id="IPR015946">
    <property type="entry name" value="KH_dom-like_a/b"/>
</dbReference>
<feature type="region of interest" description="Disordered" evidence="11">
    <location>
        <begin position="479"/>
        <end position="500"/>
    </location>
</feature>
<dbReference type="CDD" id="cd01894">
    <property type="entry name" value="EngA1"/>
    <property type="match status" value="1"/>
</dbReference>
<dbReference type="NCBIfam" id="TIGR03594">
    <property type="entry name" value="GTPase_EngA"/>
    <property type="match status" value="1"/>
</dbReference>
<feature type="binding site" evidence="8">
    <location>
        <begin position="268"/>
        <end position="272"/>
    </location>
    <ligand>
        <name>GTP</name>
        <dbReference type="ChEBI" id="CHEBI:37565"/>
        <label>2</label>
    </ligand>
</feature>
<comment type="subunit">
    <text evidence="8">Associates with the 50S ribosomal subunit.</text>
</comment>
<evidence type="ECO:0000256" key="2">
    <source>
        <dbReference type="ARBA" id="ARBA00020953"/>
    </source>
</evidence>
<evidence type="ECO:0000313" key="13">
    <source>
        <dbReference type="EMBL" id="RVU38787.1"/>
    </source>
</evidence>
<keyword evidence="6 8" id="KW-0342">GTP-binding</keyword>
<evidence type="ECO:0000256" key="6">
    <source>
        <dbReference type="ARBA" id="ARBA00023134"/>
    </source>
</evidence>
<dbReference type="AlphaFoldDB" id="A0A437QW74"/>
<dbReference type="InterPro" id="IPR005225">
    <property type="entry name" value="Small_GTP-bd"/>
</dbReference>
<name>A0A437QW74_9PROT</name>
<comment type="function">
    <text evidence="8 10">GTPase that plays an essential role in the late steps of ribosome biogenesis.</text>
</comment>
<dbReference type="Pfam" id="PF14714">
    <property type="entry name" value="KH_dom-like"/>
    <property type="match status" value="1"/>
</dbReference>
<gene>
    <name evidence="8" type="primary">der</name>
    <name evidence="13" type="ORF">EOI86_05830</name>
</gene>
<comment type="caution">
    <text evidence="13">The sequence shown here is derived from an EMBL/GenBank/DDBJ whole genome shotgun (WGS) entry which is preliminary data.</text>
</comment>
<dbReference type="PROSITE" id="PS51712">
    <property type="entry name" value="G_ENGA"/>
    <property type="match status" value="2"/>
</dbReference>
<reference evidence="14" key="1">
    <citation type="submission" date="2019-01" db="EMBL/GenBank/DDBJ databases">
        <title>Gri0909 isolated from a small marine red alga.</title>
        <authorList>
            <person name="Kim J."/>
            <person name="Jeong S.E."/>
            <person name="Jeon C.O."/>
        </authorList>
    </citation>
    <scope>NUCLEOTIDE SEQUENCE [LARGE SCALE GENOMIC DNA]</scope>
    <source>
        <strain evidence="14">Gri0909</strain>
    </source>
</reference>
<dbReference type="GO" id="GO:0042254">
    <property type="term" value="P:ribosome biogenesis"/>
    <property type="evidence" value="ECO:0007669"/>
    <property type="project" value="UniProtKB-KW"/>
</dbReference>
<protein>
    <recommendedName>
        <fullName evidence="2 8">GTPase Der</fullName>
    </recommendedName>
    <alternativeName>
        <fullName evidence="7 8">GTP-binding protein EngA</fullName>
    </alternativeName>
</protein>
<dbReference type="InterPro" id="IPR027417">
    <property type="entry name" value="P-loop_NTPase"/>
</dbReference>
<dbReference type="SUPFAM" id="SSF52540">
    <property type="entry name" value="P-loop containing nucleoside triphosphate hydrolases"/>
    <property type="match status" value="2"/>
</dbReference>
<dbReference type="Gene3D" id="3.40.50.300">
    <property type="entry name" value="P-loop containing nucleotide triphosphate hydrolases"/>
    <property type="match status" value="2"/>
</dbReference>
<dbReference type="GO" id="GO:0005525">
    <property type="term" value="F:GTP binding"/>
    <property type="evidence" value="ECO:0007669"/>
    <property type="project" value="UniProtKB-UniRule"/>
</dbReference>
<dbReference type="InterPro" id="IPR006073">
    <property type="entry name" value="GTP-bd"/>
</dbReference>
<feature type="binding site" evidence="8">
    <location>
        <begin position="10"/>
        <end position="17"/>
    </location>
    <ligand>
        <name>GTP</name>
        <dbReference type="ChEBI" id="CHEBI:37565"/>
        <label>1</label>
    </ligand>
</feature>
<evidence type="ECO:0000256" key="8">
    <source>
        <dbReference type="HAMAP-Rule" id="MF_00195"/>
    </source>
</evidence>
<feature type="domain" description="EngA-type G" evidence="12">
    <location>
        <begin position="4"/>
        <end position="168"/>
    </location>
</feature>
<feature type="domain" description="EngA-type G" evidence="12">
    <location>
        <begin position="215"/>
        <end position="390"/>
    </location>
</feature>